<keyword evidence="2" id="KW-1185">Reference proteome</keyword>
<reference evidence="1" key="1">
    <citation type="submission" date="2021-06" db="EMBL/GenBank/DDBJ databases">
        <authorList>
            <person name="Kallberg Y."/>
            <person name="Tangrot J."/>
            <person name="Rosling A."/>
        </authorList>
    </citation>
    <scope>NUCLEOTIDE SEQUENCE</scope>
    <source>
        <strain evidence="1">CL551</strain>
    </source>
</reference>
<name>A0A9N9JU28_9GLOM</name>
<evidence type="ECO:0000313" key="1">
    <source>
        <dbReference type="EMBL" id="CAG8793555.1"/>
    </source>
</evidence>
<proteinExistence type="predicted"/>
<dbReference type="AlphaFoldDB" id="A0A9N9JU28"/>
<dbReference type="EMBL" id="CAJVPV010064054">
    <property type="protein sequence ID" value="CAG8793555.1"/>
    <property type="molecule type" value="Genomic_DNA"/>
</dbReference>
<organism evidence="1 2">
    <name type="scientific">Acaulospora morrowiae</name>
    <dbReference type="NCBI Taxonomy" id="94023"/>
    <lineage>
        <taxon>Eukaryota</taxon>
        <taxon>Fungi</taxon>
        <taxon>Fungi incertae sedis</taxon>
        <taxon>Mucoromycota</taxon>
        <taxon>Glomeromycotina</taxon>
        <taxon>Glomeromycetes</taxon>
        <taxon>Diversisporales</taxon>
        <taxon>Acaulosporaceae</taxon>
        <taxon>Acaulospora</taxon>
    </lineage>
</organism>
<feature type="non-terminal residue" evidence="1">
    <location>
        <position position="1"/>
    </location>
</feature>
<comment type="caution">
    <text evidence="1">The sequence shown here is derived from an EMBL/GenBank/DDBJ whole genome shotgun (WGS) entry which is preliminary data.</text>
</comment>
<feature type="non-terminal residue" evidence="1">
    <location>
        <position position="58"/>
    </location>
</feature>
<protein>
    <submittedName>
        <fullName evidence="1">9654_t:CDS:1</fullName>
    </submittedName>
</protein>
<evidence type="ECO:0000313" key="2">
    <source>
        <dbReference type="Proteomes" id="UP000789342"/>
    </source>
</evidence>
<sequence>AIKIIKKSINIKRNNHRNNCLPKLPPIATAALQRISNDPPSIKDFKKLLKILIKEKLS</sequence>
<dbReference type="Proteomes" id="UP000789342">
    <property type="component" value="Unassembled WGS sequence"/>
</dbReference>
<gene>
    <name evidence="1" type="ORF">AMORRO_LOCUS18354</name>
</gene>
<accession>A0A9N9JU28</accession>